<dbReference type="SUPFAM" id="SSF54001">
    <property type="entry name" value="Cysteine proteinases"/>
    <property type="match status" value="1"/>
</dbReference>
<evidence type="ECO:0000256" key="3">
    <source>
        <dbReference type="ARBA" id="ARBA00022801"/>
    </source>
</evidence>
<dbReference type="PANTHER" id="PTHR47053:SF1">
    <property type="entry name" value="MUREIN DD-ENDOPEPTIDASE MEPH-RELATED"/>
    <property type="match status" value="1"/>
</dbReference>
<dbReference type="Gene3D" id="3.90.1720.10">
    <property type="entry name" value="endopeptidase domain like (from Nostoc punctiforme)"/>
    <property type="match status" value="1"/>
</dbReference>
<dbReference type="PROSITE" id="PS51935">
    <property type="entry name" value="NLPC_P60"/>
    <property type="match status" value="1"/>
</dbReference>
<dbReference type="Pfam" id="PF00877">
    <property type="entry name" value="NLPC_P60"/>
    <property type="match status" value="1"/>
</dbReference>
<evidence type="ECO:0000256" key="2">
    <source>
        <dbReference type="ARBA" id="ARBA00022670"/>
    </source>
</evidence>
<protein>
    <submittedName>
        <fullName evidence="6">NlpC/P60 family protein</fullName>
    </submittedName>
</protein>
<dbReference type="InterPro" id="IPR056937">
    <property type="entry name" value="YqbQ/XkdQ"/>
</dbReference>
<accession>A0A6L5XWJ4</accession>
<feature type="domain" description="NlpC/P60" evidence="5">
    <location>
        <begin position="318"/>
        <end position="449"/>
    </location>
</feature>
<evidence type="ECO:0000259" key="5">
    <source>
        <dbReference type="PROSITE" id="PS51935"/>
    </source>
</evidence>
<evidence type="ECO:0000313" key="6">
    <source>
        <dbReference type="EMBL" id="MSS63185.1"/>
    </source>
</evidence>
<keyword evidence="7" id="KW-1185">Reference proteome</keyword>
<evidence type="ECO:0000256" key="1">
    <source>
        <dbReference type="ARBA" id="ARBA00007074"/>
    </source>
</evidence>
<dbReference type="GO" id="GO:0006508">
    <property type="term" value="P:proteolysis"/>
    <property type="evidence" value="ECO:0007669"/>
    <property type="project" value="UniProtKB-KW"/>
</dbReference>
<comment type="similarity">
    <text evidence="1">Belongs to the peptidase C40 family.</text>
</comment>
<dbReference type="AlphaFoldDB" id="A0A6L5XWJ4"/>
<name>A0A6L5XWJ4_9FIRM</name>
<keyword evidence="3" id="KW-0378">Hydrolase</keyword>
<dbReference type="GO" id="GO:0008234">
    <property type="term" value="F:cysteine-type peptidase activity"/>
    <property type="evidence" value="ECO:0007669"/>
    <property type="project" value="UniProtKB-KW"/>
</dbReference>
<dbReference type="PANTHER" id="PTHR47053">
    <property type="entry name" value="MUREIN DD-ENDOPEPTIDASE MEPH-RELATED"/>
    <property type="match status" value="1"/>
</dbReference>
<dbReference type="Pfam" id="PF24032">
    <property type="entry name" value="YQBQ"/>
    <property type="match status" value="1"/>
</dbReference>
<dbReference type="EMBL" id="VUMT01000005">
    <property type="protein sequence ID" value="MSS63185.1"/>
    <property type="molecule type" value="Genomic_DNA"/>
</dbReference>
<organism evidence="6 7">
    <name type="scientific">Velocimicrobium porci</name>
    <dbReference type="NCBI Taxonomy" id="2606634"/>
    <lineage>
        <taxon>Bacteria</taxon>
        <taxon>Bacillati</taxon>
        <taxon>Bacillota</taxon>
        <taxon>Clostridia</taxon>
        <taxon>Lachnospirales</taxon>
        <taxon>Lachnospiraceae</taxon>
        <taxon>Velocimicrobium</taxon>
    </lineage>
</organism>
<dbReference type="SUPFAM" id="SSF69279">
    <property type="entry name" value="Phage tail proteins"/>
    <property type="match status" value="1"/>
</dbReference>
<dbReference type="InterPro" id="IPR051202">
    <property type="entry name" value="Peptidase_C40"/>
</dbReference>
<dbReference type="InterPro" id="IPR000064">
    <property type="entry name" value="NLP_P60_dom"/>
</dbReference>
<reference evidence="6 7" key="1">
    <citation type="submission" date="2019-08" db="EMBL/GenBank/DDBJ databases">
        <title>In-depth cultivation of the pig gut microbiome towards novel bacterial diversity and tailored functional studies.</title>
        <authorList>
            <person name="Wylensek D."/>
            <person name="Hitch T.C.A."/>
            <person name="Clavel T."/>
        </authorList>
    </citation>
    <scope>NUCLEOTIDE SEQUENCE [LARGE SCALE GENOMIC DNA]</scope>
    <source>
        <strain evidence="6 7">WCA-693-APC-MOT-I</strain>
    </source>
</reference>
<proteinExistence type="inferred from homology"/>
<evidence type="ECO:0000313" key="7">
    <source>
        <dbReference type="Proteomes" id="UP000482209"/>
    </source>
</evidence>
<sequence length="450" mass="49825">MSATWSGTDTQCSRTLEFSIASNHHDKNFKNLKIKLGDIVRLYVGNKRVFLGEITTIERTGEKGSASIKAMDFMNHLLKSKTSRNFRNTSAENITRSVCKEIGIKVGDIEKTKINIPKFYPREEAYYNIILGAYRKASKQTKKKYMPTMDGTRLCVIEKGTESGVLLSQDESILSSSYSKTLDSMVNQVVIFDEKGKRTGVIKKDDWVKKYGIYQETITKEKGVNSKTAAEALLKGIEQSASIEALGNIKATSGKSIKIRDKGTGLTGRFWITSDTHTWENGIHKMSLELAFKNVMESVSVNTETEEQKSSSNTKTDNEKINKIIETAKSFQGKVKYKMGASNPAGGVSDCSGFTQYVYKTAAGINIGRTTNEQVKKGSKVEKANLKAGDLVMFKNTYNSGYSYGVSHVGIYLGNNQFIHCSSGAGTVTISNLAGSYYVQHWLMGRRIAK</sequence>
<gene>
    <name evidence="6" type="ORF">FYJ58_04735</name>
</gene>
<dbReference type="Proteomes" id="UP000482209">
    <property type="component" value="Unassembled WGS sequence"/>
</dbReference>
<keyword evidence="2" id="KW-0645">Protease</keyword>
<comment type="caution">
    <text evidence="6">The sequence shown here is derived from an EMBL/GenBank/DDBJ whole genome shotgun (WGS) entry which is preliminary data.</text>
</comment>
<keyword evidence="4" id="KW-0788">Thiol protease</keyword>
<evidence type="ECO:0000256" key="4">
    <source>
        <dbReference type="ARBA" id="ARBA00022807"/>
    </source>
</evidence>
<dbReference type="InterPro" id="IPR038765">
    <property type="entry name" value="Papain-like_cys_pep_sf"/>
</dbReference>